<dbReference type="AlphaFoldDB" id="A0A8H7QWH4"/>
<protein>
    <submittedName>
        <fullName evidence="1">Uncharacterized protein</fullName>
    </submittedName>
</protein>
<keyword evidence="2" id="KW-1185">Reference proteome</keyword>
<dbReference type="Proteomes" id="UP000650833">
    <property type="component" value="Unassembled WGS sequence"/>
</dbReference>
<sequence length="336" mass="39250">MDTKELKNTYKIIQNKLASCQNEKRNIVLKKTTKRTLLQESQHVLQNHLVNALTENLKKKKKISMDKNQENLKSIISSSSSITTNIENDSRESSPVNQQPINEFDMIKCHGWIMDRRVWIQVQSHALNTTETHIRCLPNKFIPETTCLNKCNNDEYQHLFLCFDLLPDIQINEIQSELRIYCNYKQGSQIYSSKTCLIEWFDEKNLMWFDLLSISSSQIVLQAYFPYYISVKNLQKITDSYQLNQLIKHSQPLNQEFLFIQNQFTLMKIDAKLINIYALSSTSISFILNILNNIELTSISKEISRDFIVSTSEYYVSPNYKTRAKVSLITSQLFAI</sequence>
<gene>
    <name evidence="1" type="ORF">INT46_004068</name>
</gene>
<dbReference type="OrthoDB" id="10454746at2759"/>
<comment type="caution">
    <text evidence="1">The sequence shown here is derived from an EMBL/GenBank/DDBJ whole genome shotgun (WGS) entry which is preliminary data.</text>
</comment>
<name>A0A8H7QWH4_9FUNG</name>
<proteinExistence type="predicted"/>
<organism evidence="1 2">
    <name type="scientific">Mucor plumbeus</name>
    <dbReference type="NCBI Taxonomy" id="97098"/>
    <lineage>
        <taxon>Eukaryota</taxon>
        <taxon>Fungi</taxon>
        <taxon>Fungi incertae sedis</taxon>
        <taxon>Mucoromycota</taxon>
        <taxon>Mucoromycotina</taxon>
        <taxon>Mucoromycetes</taxon>
        <taxon>Mucorales</taxon>
        <taxon>Mucorineae</taxon>
        <taxon>Mucoraceae</taxon>
        <taxon>Mucor</taxon>
    </lineage>
</organism>
<reference evidence="1" key="1">
    <citation type="submission" date="2020-12" db="EMBL/GenBank/DDBJ databases">
        <title>Metabolic potential, ecology and presence of endohyphal bacteria is reflected in genomic diversity of Mucoromycotina.</title>
        <authorList>
            <person name="Muszewska A."/>
            <person name="Okrasinska A."/>
            <person name="Steczkiewicz K."/>
            <person name="Drgas O."/>
            <person name="Orlowska M."/>
            <person name="Perlinska-Lenart U."/>
            <person name="Aleksandrzak-Piekarczyk T."/>
            <person name="Szatraj K."/>
            <person name="Zielenkiewicz U."/>
            <person name="Pilsyk S."/>
            <person name="Malc E."/>
            <person name="Mieczkowski P."/>
            <person name="Kruszewska J.S."/>
            <person name="Biernat P."/>
            <person name="Pawlowska J."/>
        </authorList>
    </citation>
    <scope>NUCLEOTIDE SEQUENCE</scope>
    <source>
        <strain evidence="1">CBS 226.32</strain>
    </source>
</reference>
<evidence type="ECO:0000313" key="1">
    <source>
        <dbReference type="EMBL" id="KAG2200114.1"/>
    </source>
</evidence>
<dbReference type="EMBL" id="JAEPRC010000326">
    <property type="protein sequence ID" value="KAG2200114.1"/>
    <property type="molecule type" value="Genomic_DNA"/>
</dbReference>
<evidence type="ECO:0000313" key="2">
    <source>
        <dbReference type="Proteomes" id="UP000650833"/>
    </source>
</evidence>
<accession>A0A8H7QWH4</accession>